<keyword evidence="2" id="KW-1185">Reference proteome</keyword>
<dbReference type="RefSeq" id="WP_125129720.1">
    <property type="nucleotide sequence ID" value="NZ_RHJS01000002.1"/>
</dbReference>
<name>A0A3R8M2J9_9FIRM</name>
<dbReference type="InterPro" id="IPR013321">
    <property type="entry name" value="Arc_rbn_hlx_hlx"/>
</dbReference>
<dbReference type="AlphaFoldDB" id="A0A3R8M2J9"/>
<accession>A0A3R8M2J9</accession>
<organism evidence="1 2">
    <name type="scientific">Schaedlerella arabinosiphila</name>
    <dbReference type="NCBI Taxonomy" id="2044587"/>
    <lineage>
        <taxon>Bacteria</taxon>
        <taxon>Bacillati</taxon>
        <taxon>Bacillota</taxon>
        <taxon>Clostridia</taxon>
        <taxon>Lachnospirales</taxon>
        <taxon>Lachnospiraceae</taxon>
        <taxon>Schaedlerella</taxon>
    </lineage>
</organism>
<dbReference type="Gene3D" id="1.10.1220.10">
    <property type="entry name" value="Met repressor-like"/>
    <property type="match status" value="1"/>
</dbReference>
<protein>
    <submittedName>
        <fullName evidence="1">RelB/DinJ family addiction module antitoxin</fullName>
    </submittedName>
</protein>
<proteinExistence type="predicted"/>
<gene>
    <name evidence="1" type="ORF">EBB54_27265</name>
</gene>
<dbReference type="EMBL" id="RHJS01000002">
    <property type="protein sequence ID" value="RRK34625.1"/>
    <property type="molecule type" value="Genomic_DNA"/>
</dbReference>
<sequence length="100" mass="11615">MAEQVLNQFRSDKELREDCVAIYEALGMDLNTAFRMFMERTRMVRGLPFPAVLPETRMTRIEAQRAIDDLRAEAADLPEMSLDEINAEIRASRAERKPRE</sequence>
<evidence type="ECO:0000313" key="2">
    <source>
        <dbReference type="Proteomes" id="UP000274920"/>
    </source>
</evidence>
<comment type="caution">
    <text evidence="1">The sequence shown here is derived from an EMBL/GenBank/DDBJ whole genome shotgun (WGS) entry which is preliminary data.</text>
</comment>
<reference evidence="1" key="1">
    <citation type="submission" date="2018-10" db="EMBL/GenBank/DDBJ databases">
        <title>Schaedlerella arabinophila gen. nov. sp. nov., isolated from the mouse intestinal tract and comparative analysis with the genome of the closely related altered Schaedler flora strain ASF502.</title>
        <authorList>
            <person name="Miyake S."/>
            <person name="Soh M."/>
            <person name="Seedorf H."/>
        </authorList>
    </citation>
    <scope>NUCLEOTIDE SEQUENCE [LARGE SCALE GENOMIC DNA]</scope>
    <source>
        <strain evidence="1">DSM 106076</strain>
    </source>
</reference>
<evidence type="ECO:0000313" key="1">
    <source>
        <dbReference type="EMBL" id="RRK34625.1"/>
    </source>
</evidence>
<dbReference type="GO" id="GO:0006355">
    <property type="term" value="P:regulation of DNA-templated transcription"/>
    <property type="evidence" value="ECO:0007669"/>
    <property type="project" value="InterPro"/>
</dbReference>
<dbReference type="Proteomes" id="UP000274920">
    <property type="component" value="Unassembled WGS sequence"/>
</dbReference>